<gene>
    <name evidence="2" type="ORF">NRB56_76250</name>
</gene>
<dbReference type="AlphaFoldDB" id="A0A7K0E299"/>
<feature type="compositionally biased region" description="Low complexity" evidence="1">
    <location>
        <begin position="304"/>
        <end position="334"/>
    </location>
</feature>
<keyword evidence="3" id="KW-1185">Reference proteome</keyword>
<protein>
    <submittedName>
        <fullName evidence="2">Uncharacterized protein</fullName>
    </submittedName>
</protein>
<feature type="compositionally biased region" description="Low complexity" evidence="1">
    <location>
        <begin position="126"/>
        <end position="152"/>
    </location>
</feature>
<reference evidence="2 3" key="1">
    <citation type="submission" date="2019-10" db="EMBL/GenBank/DDBJ databases">
        <title>Nocardia macrotermitis sp. nov. and Nocardia aurantia sp. nov., isolated from the gut of fungus growing-termite Macrotermes natalensis.</title>
        <authorList>
            <person name="Benndorf R."/>
            <person name="Schwitalla J."/>
            <person name="Martin K."/>
            <person name="De Beer W."/>
            <person name="Kaster A.-K."/>
            <person name="Vollmers J."/>
            <person name="Poulsen M."/>
            <person name="Beemelmanns C."/>
        </authorList>
    </citation>
    <scope>NUCLEOTIDE SEQUENCE [LARGE SCALE GENOMIC DNA]</scope>
    <source>
        <strain evidence="2 3">RB56</strain>
    </source>
</reference>
<feature type="compositionally biased region" description="Low complexity" evidence="1">
    <location>
        <begin position="203"/>
        <end position="212"/>
    </location>
</feature>
<dbReference type="EMBL" id="WEGI01000031">
    <property type="protein sequence ID" value="MQY32011.1"/>
    <property type="molecule type" value="Genomic_DNA"/>
</dbReference>
<comment type="caution">
    <text evidence="2">The sequence shown here is derived from an EMBL/GenBank/DDBJ whole genome shotgun (WGS) entry which is preliminary data.</text>
</comment>
<sequence length="344" mass="35616">MNSATMPPGAGVPLPLADATCDCSVSTSCRSNFAVSIGRSTPLTVSPGNSSEFCPVFWNDSITWNSGCRACDRAGFRISTSRSNGRSECPNAAMSAARTDSSRSPKPTPPSTSVRSTRVLTNMPIRSSSARSPRPATGVPIAMSVSPDSRDSSSASAAWAAMNRVAPRARANSASRTCTSGSMRKVWVAPRPDATAGRDRSAGRSSCSGSPRSESRQNEICCAMTDSGSASLPRTSRCHSAKSAYCTGRGCQAGSPPSTRAPYAAITSRVSGPIENPSAEMWCTTRARMCSVGLTSNSRARNGTSAVTSKAVSTSSESRCGSSSSVTSTGVRSGMTRPVGTICW</sequence>
<name>A0A7K0E299_9NOCA</name>
<dbReference type="Proteomes" id="UP000431401">
    <property type="component" value="Unassembled WGS sequence"/>
</dbReference>
<feature type="region of interest" description="Disordered" evidence="1">
    <location>
        <begin position="300"/>
        <end position="344"/>
    </location>
</feature>
<feature type="region of interest" description="Disordered" evidence="1">
    <location>
        <begin position="80"/>
        <end position="152"/>
    </location>
</feature>
<feature type="compositionally biased region" description="Polar residues" evidence="1">
    <location>
        <begin position="172"/>
        <end position="182"/>
    </location>
</feature>
<evidence type="ECO:0000313" key="2">
    <source>
        <dbReference type="EMBL" id="MQY32011.1"/>
    </source>
</evidence>
<evidence type="ECO:0000313" key="3">
    <source>
        <dbReference type="Proteomes" id="UP000431401"/>
    </source>
</evidence>
<evidence type="ECO:0000256" key="1">
    <source>
        <dbReference type="SAM" id="MobiDB-lite"/>
    </source>
</evidence>
<accession>A0A7K0E299</accession>
<proteinExistence type="predicted"/>
<organism evidence="2 3">
    <name type="scientific">Nocardia aurantia</name>
    <dbReference type="NCBI Taxonomy" id="2585199"/>
    <lineage>
        <taxon>Bacteria</taxon>
        <taxon>Bacillati</taxon>
        <taxon>Actinomycetota</taxon>
        <taxon>Actinomycetes</taxon>
        <taxon>Mycobacteriales</taxon>
        <taxon>Nocardiaceae</taxon>
        <taxon>Nocardia</taxon>
    </lineage>
</organism>
<feature type="region of interest" description="Disordered" evidence="1">
    <location>
        <begin position="166"/>
        <end position="214"/>
    </location>
</feature>
<feature type="compositionally biased region" description="Low complexity" evidence="1">
    <location>
        <begin position="98"/>
        <end position="118"/>
    </location>
</feature>